<evidence type="ECO:0000313" key="2">
    <source>
        <dbReference type="EMBL" id="PCD22160.1"/>
    </source>
</evidence>
<evidence type="ECO:0000313" key="3">
    <source>
        <dbReference type="Proteomes" id="UP000219602"/>
    </source>
</evidence>
<protein>
    <submittedName>
        <fullName evidence="2">Uncharacterized protein</fullName>
    </submittedName>
</protein>
<organism evidence="2 3">
    <name type="scientific">Fusarium oxysporum f. sp. radicis-cucumerinum</name>
    <dbReference type="NCBI Taxonomy" id="327505"/>
    <lineage>
        <taxon>Eukaryota</taxon>
        <taxon>Fungi</taxon>
        <taxon>Dikarya</taxon>
        <taxon>Ascomycota</taxon>
        <taxon>Pezizomycotina</taxon>
        <taxon>Sordariomycetes</taxon>
        <taxon>Hypocreomycetidae</taxon>
        <taxon>Hypocreales</taxon>
        <taxon>Nectriaceae</taxon>
        <taxon>Fusarium</taxon>
        <taxon>Fusarium oxysporum species complex</taxon>
    </lineage>
</organism>
<feature type="transmembrane region" description="Helical" evidence="1">
    <location>
        <begin position="41"/>
        <end position="59"/>
    </location>
</feature>
<keyword evidence="1" id="KW-1133">Transmembrane helix</keyword>
<accession>A0A2H3FVU5</accession>
<keyword evidence="1" id="KW-0472">Membrane</keyword>
<proteinExistence type="predicted"/>
<gene>
    <name evidence="2" type="ORF">AU210_015959</name>
</gene>
<dbReference type="EMBL" id="MABQ02000012">
    <property type="protein sequence ID" value="PCD22160.1"/>
    <property type="molecule type" value="Genomic_DNA"/>
</dbReference>
<sequence>MMTISRLAHENSHIGRLKCKKRLVQTHCPLLLPPASVPSPLLFLFPFVSVCSLLFSYILGKMQVAKWMSALPIEDELTSYGQVR</sequence>
<comment type="caution">
    <text evidence="2">The sequence shown here is derived from an EMBL/GenBank/DDBJ whole genome shotgun (WGS) entry which is preliminary data.</text>
</comment>
<reference evidence="2 3" key="2">
    <citation type="journal article" date="2017" name="Sci. Rep.">
        <title>A mobile pathogenicity chromosome in Fusarium oxysporum for infection of multiple cucurbit species.</title>
        <authorList>
            <person name="van Dam P."/>
            <person name="Fokkens L."/>
            <person name="Ayukawa Y."/>
            <person name="van der Gragt M."/>
            <person name="Ter Horst A."/>
            <person name="Brankovics B."/>
            <person name="Houterman P.M."/>
            <person name="Arie T."/>
            <person name="Rep M."/>
        </authorList>
    </citation>
    <scope>NUCLEOTIDE SEQUENCE [LARGE SCALE GENOMIC DNA]</scope>
    <source>
        <strain evidence="2 3">Forc016</strain>
    </source>
</reference>
<dbReference type="AlphaFoldDB" id="A0A2H3FVU5"/>
<evidence type="ECO:0000256" key="1">
    <source>
        <dbReference type="SAM" id="Phobius"/>
    </source>
</evidence>
<name>A0A2H3FVU5_FUSOX</name>
<keyword evidence="1" id="KW-0812">Transmembrane</keyword>
<reference evidence="2 3" key="1">
    <citation type="journal article" date="2016" name="Environ. Microbiol.">
        <title>Effector profiles distinguish formae speciales of Fusarium oxysporum.</title>
        <authorList>
            <person name="van Dam P."/>
            <person name="Fokkens L."/>
            <person name="Schmidt S.M."/>
            <person name="Linmans J.H."/>
            <person name="Kistler H.C."/>
            <person name="Ma L.J."/>
            <person name="Rep M."/>
        </authorList>
    </citation>
    <scope>NUCLEOTIDE SEQUENCE [LARGE SCALE GENOMIC DNA]</scope>
    <source>
        <strain evidence="2 3">Forc016</strain>
    </source>
</reference>
<dbReference type="Proteomes" id="UP000219602">
    <property type="component" value="Chromosome RC"/>
</dbReference>